<organism evidence="1 2">
    <name type="scientific">Mucilaginibacter gilvus</name>
    <dbReference type="NCBI Taxonomy" id="2305909"/>
    <lineage>
        <taxon>Bacteria</taxon>
        <taxon>Pseudomonadati</taxon>
        <taxon>Bacteroidota</taxon>
        <taxon>Sphingobacteriia</taxon>
        <taxon>Sphingobacteriales</taxon>
        <taxon>Sphingobacteriaceae</taxon>
        <taxon>Mucilaginibacter</taxon>
    </lineage>
</organism>
<comment type="caution">
    <text evidence="1">The sequence shown here is derived from an EMBL/GenBank/DDBJ whole genome shotgun (WGS) entry which is preliminary data.</text>
</comment>
<reference evidence="1 2" key="1">
    <citation type="submission" date="2019-01" db="EMBL/GenBank/DDBJ databases">
        <title>Mucilaginibacter antarcticum sp. nov., isolated from antarctic soil.</title>
        <authorList>
            <person name="Yan Y.-Q."/>
            <person name="Du Z.-J."/>
        </authorList>
    </citation>
    <scope>NUCLEOTIDE SEQUENCE [LARGE SCALE GENOMIC DNA]</scope>
    <source>
        <strain evidence="1 2">F01003</strain>
    </source>
</reference>
<dbReference type="EMBL" id="SBIW01000005">
    <property type="protein sequence ID" value="RWY51618.1"/>
    <property type="molecule type" value="Genomic_DNA"/>
</dbReference>
<keyword evidence="2" id="KW-1185">Reference proteome</keyword>
<name>A0A3S3VEB5_9SPHI</name>
<gene>
    <name evidence="1" type="ORF">EPL05_12115</name>
</gene>
<accession>A0A3S3VEB5</accession>
<dbReference type="Proteomes" id="UP000286701">
    <property type="component" value="Unassembled WGS sequence"/>
</dbReference>
<sequence>MVKVFRNNLFAISEQGDQWLRNIQFKPGFKGAPEVSGYGIRTAIAEQSGIFGKGSFTMGRGHAATAIGTPIISGRA</sequence>
<proteinExistence type="predicted"/>
<protein>
    <submittedName>
        <fullName evidence="1">Uncharacterized protein</fullName>
    </submittedName>
</protein>
<dbReference type="AlphaFoldDB" id="A0A3S3VEB5"/>
<dbReference type="RefSeq" id="WP_128534239.1">
    <property type="nucleotide sequence ID" value="NZ_SBIW01000005.1"/>
</dbReference>
<evidence type="ECO:0000313" key="1">
    <source>
        <dbReference type="EMBL" id="RWY51618.1"/>
    </source>
</evidence>
<evidence type="ECO:0000313" key="2">
    <source>
        <dbReference type="Proteomes" id="UP000286701"/>
    </source>
</evidence>